<dbReference type="InterPro" id="IPR038508">
    <property type="entry name" value="ArfGAP_dom_sf"/>
</dbReference>
<dbReference type="SUPFAM" id="SSF57863">
    <property type="entry name" value="ArfGap/RecO-like zinc finger"/>
    <property type="match status" value="1"/>
</dbReference>
<feature type="coiled-coil region" evidence="6">
    <location>
        <begin position="766"/>
        <end position="835"/>
    </location>
</feature>
<dbReference type="WBParaSite" id="maker-E.canG7_contigs_5315-snap-gene-2.57-mRNA-1">
    <property type="protein sequence ID" value="maker-E.canG7_contigs_5315-snap-gene-2.57-mRNA-1"/>
    <property type="gene ID" value="EcG7_00219"/>
</dbReference>
<keyword evidence="2" id="KW-0479">Metal-binding</keyword>
<feature type="region of interest" description="Disordered" evidence="7">
    <location>
        <begin position="163"/>
        <end position="245"/>
    </location>
</feature>
<feature type="domain" description="Arf-GAP" evidence="8">
    <location>
        <begin position="27"/>
        <end position="150"/>
    </location>
</feature>
<dbReference type="InterPro" id="IPR051718">
    <property type="entry name" value="ARF_GTPase-activating"/>
</dbReference>
<dbReference type="Proteomes" id="UP000887562">
    <property type="component" value="Unplaced"/>
</dbReference>
<proteinExistence type="predicted"/>
<accession>A0A915EXN2</accession>
<dbReference type="PROSITE" id="PS50115">
    <property type="entry name" value="ARFGAP"/>
    <property type="match status" value="1"/>
</dbReference>
<feature type="compositionally biased region" description="Polar residues" evidence="7">
    <location>
        <begin position="169"/>
        <end position="203"/>
    </location>
</feature>
<dbReference type="FunFam" id="1.10.220.150:FF:000009">
    <property type="entry name" value="stromal membrane-associated protein 1 isoform X1"/>
    <property type="match status" value="1"/>
</dbReference>
<dbReference type="PRINTS" id="PR00405">
    <property type="entry name" value="REVINTRACTNG"/>
</dbReference>
<keyword evidence="6" id="KW-0175">Coiled coil</keyword>
<evidence type="ECO:0000256" key="2">
    <source>
        <dbReference type="ARBA" id="ARBA00022723"/>
    </source>
</evidence>
<evidence type="ECO:0000313" key="9">
    <source>
        <dbReference type="Proteomes" id="UP000887562"/>
    </source>
</evidence>
<reference evidence="10" key="1">
    <citation type="submission" date="2022-11" db="UniProtKB">
        <authorList>
            <consortium name="WormBaseParasite"/>
        </authorList>
    </citation>
    <scope>IDENTIFICATION</scope>
</reference>
<name>A0A915EXN2_9CEST</name>
<evidence type="ECO:0000256" key="7">
    <source>
        <dbReference type="SAM" id="MobiDB-lite"/>
    </source>
</evidence>
<dbReference type="InterPro" id="IPR037278">
    <property type="entry name" value="ARFGAP/RecO"/>
</dbReference>
<keyword evidence="1" id="KW-0343">GTPase activation</keyword>
<keyword evidence="9" id="KW-1185">Reference proteome</keyword>
<evidence type="ECO:0000256" key="1">
    <source>
        <dbReference type="ARBA" id="ARBA00022468"/>
    </source>
</evidence>
<dbReference type="InterPro" id="IPR001164">
    <property type="entry name" value="ArfGAP_dom"/>
</dbReference>
<dbReference type="Gene3D" id="1.10.220.150">
    <property type="entry name" value="Arf GTPase activating protein"/>
    <property type="match status" value="1"/>
</dbReference>
<dbReference type="PANTHER" id="PTHR45705:SF1">
    <property type="entry name" value="FI20236P1"/>
    <property type="match status" value="1"/>
</dbReference>
<organism evidence="9 10">
    <name type="scientific">Echinococcus canadensis</name>
    <dbReference type="NCBI Taxonomy" id="519352"/>
    <lineage>
        <taxon>Eukaryota</taxon>
        <taxon>Metazoa</taxon>
        <taxon>Spiralia</taxon>
        <taxon>Lophotrochozoa</taxon>
        <taxon>Platyhelminthes</taxon>
        <taxon>Cestoda</taxon>
        <taxon>Eucestoda</taxon>
        <taxon>Cyclophyllidea</taxon>
        <taxon>Taeniidae</taxon>
        <taxon>Echinococcus</taxon>
        <taxon>Echinococcus canadensis group</taxon>
    </lineage>
</organism>
<feature type="coiled-coil region" evidence="6">
    <location>
        <begin position="884"/>
        <end position="918"/>
    </location>
</feature>
<dbReference type="SMART" id="SM00105">
    <property type="entry name" value="ArfGap"/>
    <property type="match status" value="1"/>
</dbReference>
<dbReference type="AlphaFoldDB" id="A0A915EXN2"/>
<protein>
    <submittedName>
        <fullName evidence="10">Arf-GAP domain-containing protein</fullName>
    </submittedName>
</protein>
<evidence type="ECO:0000256" key="6">
    <source>
        <dbReference type="SAM" id="Coils"/>
    </source>
</evidence>
<evidence type="ECO:0000313" key="10">
    <source>
        <dbReference type="WBParaSite" id="maker-E.canG7_contigs_5315-snap-gene-2.57-mRNA-1"/>
    </source>
</evidence>
<dbReference type="GO" id="GO:0005096">
    <property type="term" value="F:GTPase activator activity"/>
    <property type="evidence" value="ECO:0007669"/>
    <property type="project" value="UniProtKB-KW"/>
</dbReference>
<dbReference type="GO" id="GO:0005737">
    <property type="term" value="C:cytoplasm"/>
    <property type="evidence" value="ECO:0007669"/>
    <property type="project" value="TreeGrafter"/>
</dbReference>
<dbReference type="InterPro" id="IPR044732">
    <property type="entry name" value="ArfGAP_SMAP1-like"/>
</dbReference>
<sequence length="1010" mass="113091">MRLALQEEAVLMSMPRQGEKQQNERLQLIIADLVKDEENRYCADCDAKGPRWASWNLGVLLCIRCAGIHRGLGVHISKVKSLNLDSWEPQQVAMLKAVGNRRARELYEASLPEFFRRPQTDSALEQFIRAKYEQKRYVASDFVPPKPDMESVKKDLLRLEQQSKRKAVSSRSVNLPLQNSDSSKTQSRTLKSIAKSTGGNTDGVTADILGLSSPVADKDDDKSSASKISTKHSEAPQQANQKSELESGAFSADLVGINFGEVSQPPTGEMGSVEGQRPTKESILALYALSKPVGAGGGLLSPSLVHPNVQNRASMASMFGVSASFNQSPPVYPPPVSPIVFDRNLVQTEKAPTSSDLIGLDFFQNGVSQYTSPVCYFTKAHMFRPFYMAIRLSLRGWDGVVCCHICPTPPTQWMDSLTMAATTSGISPATGDPEFLQQQWISSQTAAANPTSALNSSAQQSYLAQIQSQLASMQLHSSAVEEFPSLPVILALVNISRSPSDTNPIEIRETSKDILGTYDDSEHSETTNSSSIGKLQHDIKMLSINVLEKDMEIKKMKAESAVMQNLKHYTEIDKMTAFYATKTALTQTEDVFLIKNEGLSFEKQISFVGRDNSDLNKQPSVLLEKYEALEKTNNELKEELIKAKNERSAALARAVEAEKMQQTLQDELSIFQESRENGLSMGLFEQLHKSEPRLEGERVEVLNELDHLRREQNVLHQRLQNTEMEMRRFREEVQSLYTKPDHELRLFSHRPDILTKTRVVSLEVQLNAACAARNDALRQVERLNAKFEAASKAIYEMDASRKAELSRMEVQLAVASRKLAAYEQVEAELDRAIENFASTGMMEKGEGSEALLHDFSLSKSDGKPLLPTLASRRLEHCVKISRQLAKSEEVRRSLETENKELQMNLKTAEDEVKRLSELLANTDKPTNCLASALVARDSRITDLQMTKRKLESKLRRLYDCTKNIVMEHNAMISDLKIYFERSNRGTPEEASADKLPPLLMQLQRKIRRAR</sequence>
<dbReference type="GO" id="GO:0008270">
    <property type="term" value="F:zinc ion binding"/>
    <property type="evidence" value="ECO:0007669"/>
    <property type="project" value="UniProtKB-KW"/>
</dbReference>
<dbReference type="PANTHER" id="PTHR45705">
    <property type="entry name" value="FI20236P1"/>
    <property type="match status" value="1"/>
</dbReference>
<evidence type="ECO:0000259" key="8">
    <source>
        <dbReference type="PROSITE" id="PS50115"/>
    </source>
</evidence>
<keyword evidence="4" id="KW-0862">Zinc</keyword>
<dbReference type="CDD" id="cd08839">
    <property type="entry name" value="ArfGap_SMAP"/>
    <property type="match status" value="1"/>
</dbReference>
<feature type="coiled-coil region" evidence="6">
    <location>
        <begin position="626"/>
        <end position="653"/>
    </location>
</feature>
<feature type="coiled-coil region" evidence="6">
    <location>
        <begin position="705"/>
        <end position="739"/>
    </location>
</feature>
<evidence type="ECO:0000256" key="5">
    <source>
        <dbReference type="PROSITE-ProRule" id="PRU00288"/>
    </source>
</evidence>
<keyword evidence="3 5" id="KW-0863">Zinc-finger</keyword>
<dbReference type="Pfam" id="PF01412">
    <property type="entry name" value="ArfGap"/>
    <property type="match status" value="1"/>
</dbReference>
<evidence type="ECO:0000256" key="4">
    <source>
        <dbReference type="ARBA" id="ARBA00022833"/>
    </source>
</evidence>
<evidence type="ECO:0000256" key="3">
    <source>
        <dbReference type="ARBA" id="ARBA00022771"/>
    </source>
</evidence>